<geneLocation type="plasmid" evidence="2">
    <name>pac1084_1</name>
</geneLocation>
<gene>
    <name evidence="1" type="ORF">A0U91_16690</name>
</gene>
<accession>A0A1U9LJP0</accession>
<evidence type="ECO:0000313" key="2">
    <source>
        <dbReference type="Proteomes" id="UP000189055"/>
    </source>
</evidence>
<name>A0A1U9LJP0_9PROT</name>
<evidence type="ECO:0000313" key="1">
    <source>
        <dbReference type="EMBL" id="AQT06642.1"/>
    </source>
</evidence>
<dbReference type="AlphaFoldDB" id="A0A1U9LJP0"/>
<dbReference type="KEGG" id="aper:A0U91_16690"/>
<protein>
    <submittedName>
        <fullName evidence="1">Uncharacterized protein</fullName>
    </submittedName>
</protein>
<dbReference type="EMBL" id="CP014688">
    <property type="protein sequence ID" value="AQT06642.1"/>
    <property type="molecule type" value="Genomic_DNA"/>
</dbReference>
<proteinExistence type="predicted"/>
<keyword evidence="1" id="KW-0614">Plasmid</keyword>
<sequence length="181" mass="20144">MFFAVNPAQLLARPRCQLRTMLSFLLLRRDELPTLATTLSSLRAVIVDIRNAGMPISAIAEVGLVERREVHSWIQSDAYAPKQAALERLLLVKQIFSNETDGALRLYCRLWNRRMSGRPTLKEVLTSADIDADLALEAASTLRPAVTKGLEREKLRKAKAVCVSPASHLTIDLEAFGAFQD</sequence>
<dbReference type="Proteomes" id="UP000189055">
    <property type="component" value="Plasmid pAC1084_1"/>
</dbReference>
<organism evidence="1 2">
    <name type="scientific">Acetobacter persici</name>
    <dbReference type="NCBI Taxonomy" id="1076596"/>
    <lineage>
        <taxon>Bacteria</taxon>
        <taxon>Pseudomonadati</taxon>
        <taxon>Pseudomonadota</taxon>
        <taxon>Alphaproteobacteria</taxon>
        <taxon>Acetobacterales</taxon>
        <taxon>Acetobacteraceae</taxon>
        <taxon>Acetobacter</taxon>
    </lineage>
</organism>
<reference evidence="1 2" key="1">
    <citation type="submission" date="2016-03" db="EMBL/GenBank/DDBJ databases">
        <title>Acetic acid bacteria sequencing.</title>
        <authorList>
            <person name="Brandt J."/>
            <person name="Jakob F."/>
            <person name="Vogel R.F."/>
        </authorList>
    </citation>
    <scope>NUCLEOTIDE SEQUENCE [LARGE SCALE GENOMIC DNA]</scope>
    <source>
        <strain evidence="1 2">TMW2.1084</strain>
        <plasmid evidence="2">pac1084_1</plasmid>
    </source>
</reference>